<dbReference type="InterPro" id="IPR024571">
    <property type="entry name" value="ERAP1-like_C_dom"/>
</dbReference>
<evidence type="ECO:0000256" key="3">
    <source>
        <dbReference type="ARBA" id="ARBA00012564"/>
    </source>
</evidence>
<dbReference type="Proteomes" id="UP001266305">
    <property type="component" value="Unassembled WGS sequence"/>
</dbReference>
<comment type="similarity">
    <text evidence="2">Belongs to the peptidase M1 family.</text>
</comment>
<dbReference type="Gene3D" id="2.60.40.1910">
    <property type="match status" value="1"/>
</dbReference>
<dbReference type="InterPro" id="IPR050344">
    <property type="entry name" value="Peptidase_M1_aminopeptidases"/>
</dbReference>
<dbReference type="PANTHER" id="PTHR11533:SF172">
    <property type="entry name" value="AMINOPEPTIDASE N"/>
    <property type="match status" value="1"/>
</dbReference>
<evidence type="ECO:0000313" key="6">
    <source>
        <dbReference type="EMBL" id="KAK2107487.1"/>
    </source>
</evidence>
<evidence type="ECO:0000256" key="1">
    <source>
        <dbReference type="ARBA" id="ARBA00000098"/>
    </source>
</evidence>
<evidence type="ECO:0000313" key="7">
    <source>
        <dbReference type="Proteomes" id="UP001266305"/>
    </source>
</evidence>
<comment type="caution">
    <text evidence="6">The sequence shown here is derived from an EMBL/GenBank/DDBJ whole genome shotgun (WGS) entry which is preliminary data.</text>
</comment>
<keyword evidence="7" id="KW-1185">Reference proteome</keyword>
<gene>
    <name evidence="6" type="ORF">P7K49_012652</name>
</gene>
<dbReference type="PANTHER" id="PTHR11533">
    <property type="entry name" value="PROTEASE M1 ZINC METALLOPROTEASE"/>
    <property type="match status" value="1"/>
</dbReference>
<dbReference type="Gene3D" id="1.10.3480.20">
    <property type="match status" value="1"/>
</dbReference>
<dbReference type="EC" id="3.4.11.2" evidence="3"/>
<protein>
    <recommendedName>
        <fullName evidence="4">Aminopeptidase N</fullName>
        <ecNumber evidence="3">3.4.11.2</ecNumber>
    </recommendedName>
</protein>
<proteinExistence type="inferred from homology"/>
<evidence type="ECO:0000259" key="5">
    <source>
        <dbReference type="Pfam" id="PF11838"/>
    </source>
</evidence>
<accession>A0ABQ9VE37</accession>
<sequence length="126" mass="13931">MGSWSVRLLVAQSFTPTFPLLASPQKLEGALVPGCRGSCSCKRSGVSSRPLSSPAQVSSLPTDNDALFRTSGDEWVLLNLNVTGYYRVNYDDDNWRKIQTRLQTDRSAIPVINRAQIINDAFNLAR</sequence>
<evidence type="ECO:0000256" key="2">
    <source>
        <dbReference type="ARBA" id="ARBA00010136"/>
    </source>
</evidence>
<dbReference type="Pfam" id="PF11838">
    <property type="entry name" value="ERAP1_C"/>
    <property type="match status" value="1"/>
</dbReference>
<organism evidence="6 7">
    <name type="scientific">Saguinus oedipus</name>
    <name type="common">Cotton-top tamarin</name>
    <name type="synonym">Oedipomidas oedipus</name>
    <dbReference type="NCBI Taxonomy" id="9490"/>
    <lineage>
        <taxon>Eukaryota</taxon>
        <taxon>Metazoa</taxon>
        <taxon>Chordata</taxon>
        <taxon>Craniata</taxon>
        <taxon>Vertebrata</taxon>
        <taxon>Euteleostomi</taxon>
        <taxon>Mammalia</taxon>
        <taxon>Eutheria</taxon>
        <taxon>Euarchontoglires</taxon>
        <taxon>Primates</taxon>
        <taxon>Haplorrhini</taxon>
        <taxon>Platyrrhini</taxon>
        <taxon>Cebidae</taxon>
        <taxon>Callitrichinae</taxon>
        <taxon>Saguinus</taxon>
    </lineage>
</organism>
<feature type="domain" description="ERAP1-like C-terminal" evidence="5">
    <location>
        <begin position="75"/>
        <end position="126"/>
    </location>
</feature>
<dbReference type="EMBL" id="JASSZA010000006">
    <property type="protein sequence ID" value="KAK2107487.1"/>
    <property type="molecule type" value="Genomic_DNA"/>
</dbReference>
<name>A0ABQ9VE37_SAGOE</name>
<evidence type="ECO:0000256" key="4">
    <source>
        <dbReference type="ARBA" id="ARBA00015611"/>
    </source>
</evidence>
<reference evidence="6 7" key="1">
    <citation type="submission" date="2023-05" db="EMBL/GenBank/DDBJ databases">
        <title>B98-5 Cell Line De Novo Hybrid Assembly: An Optical Mapping Approach.</title>
        <authorList>
            <person name="Kananen K."/>
            <person name="Auerbach J.A."/>
            <person name="Kautto E."/>
            <person name="Blachly J.S."/>
        </authorList>
    </citation>
    <scope>NUCLEOTIDE SEQUENCE [LARGE SCALE GENOMIC DNA]</scope>
    <source>
        <strain evidence="6">B95-8</strain>
        <tissue evidence="6">Cell line</tissue>
    </source>
</reference>
<comment type="catalytic activity">
    <reaction evidence="1">
        <text>Release of an N-terminal amino acid, Xaa-|-Yaa- from a peptide, amide or arylamide. Xaa is preferably Ala, but may be most amino acids including Pro (slow action). When a terminal hydrophobic residue is followed by a prolyl residue, the two may be released as an intact Xaa-Pro dipeptide.</text>
        <dbReference type="EC" id="3.4.11.2"/>
    </reaction>
</comment>